<accession>A0ABT9Q175</accession>
<dbReference type="InterPro" id="IPR012808">
    <property type="entry name" value="CHP02453"/>
</dbReference>
<proteinExistence type="predicted"/>
<gene>
    <name evidence="1" type="ORF">J2T09_004888</name>
</gene>
<dbReference type="Proteomes" id="UP001241472">
    <property type="component" value="Unassembled WGS sequence"/>
</dbReference>
<protein>
    <submittedName>
        <fullName evidence="1">Uncharacterized protein (DUF2461 family)</fullName>
    </submittedName>
</protein>
<keyword evidence="2" id="KW-1185">Reference proteome</keyword>
<dbReference type="Pfam" id="PF09365">
    <property type="entry name" value="DUF2461"/>
    <property type="match status" value="1"/>
</dbReference>
<sequence>MTRSLISEGGVIDPRIIQNNPDPRRCLAKARMSKGNALIAMRVSASKNAGATYFLNVSSGTLFCGGGALKLAPRLARILRQTIASHTGKWRTIVEGPVFARYFPHGLSDGYSTSTGYAYNHDALNFFSLRHFGACRSISSELLTSPRLIDESIRSFAAARPLVDYINRSTSRLPEPSVKAYS</sequence>
<comment type="caution">
    <text evidence="1">The sequence shown here is derived from an EMBL/GenBank/DDBJ whole genome shotgun (WGS) entry which is preliminary data.</text>
</comment>
<evidence type="ECO:0000313" key="1">
    <source>
        <dbReference type="EMBL" id="MDP9840108.1"/>
    </source>
</evidence>
<evidence type="ECO:0000313" key="2">
    <source>
        <dbReference type="Proteomes" id="UP001241472"/>
    </source>
</evidence>
<organism evidence="1 2">
    <name type="scientific">Neorhizobium huautlense</name>
    <dbReference type="NCBI Taxonomy" id="67774"/>
    <lineage>
        <taxon>Bacteria</taxon>
        <taxon>Pseudomonadati</taxon>
        <taxon>Pseudomonadota</taxon>
        <taxon>Alphaproteobacteria</taxon>
        <taxon>Hyphomicrobiales</taxon>
        <taxon>Rhizobiaceae</taxon>
        <taxon>Rhizobium/Agrobacterium group</taxon>
        <taxon>Neorhizobium</taxon>
    </lineage>
</organism>
<reference evidence="1 2" key="1">
    <citation type="submission" date="2023-07" db="EMBL/GenBank/DDBJ databases">
        <title>Sorghum-associated microbial communities from plants grown in Nebraska, USA.</title>
        <authorList>
            <person name="Schachtman D."/>
        </authorList>
    </citation>
    <scope>NUCLEOTIDE SEQUENCE [LARGE SCALE GENOMIC DNA]</scope>
    <source>
        <strain evidence="1 2">DS1307</strain>
    </source>
</reference>
<dbReference type="EMBL" id="JAUSRF010000022">
    <property type="protein sequence ID" value="MDP9840108.1"/>
    <property type="molecule type" value="Genomic_DNA"/>
</dbReference>
<name>A0ABT9Q175_9HYPH</name>